<feature type="region of interest" description="Disordered" evidence="1">
    <location>
        <begin position="1"/>
        <end position="30"/>
    </location>
</feature>
<dbReference type="RefSeq" id="WP_236298065.1">
    <property type="nucleotide sequence ID" value="NZ_WKCH01000016.1"/>
</dbReference>
<evidence type="ECO:0000256" key="1">
    <source>
        <dbReference type="SAM" id="MobiDB-lite"/>
    </source>
</evidence>
<feature type="compositionally biased region" description="Basic and acidic residues" evidence="1">
    <location>
        <begin position="7"/>
        <end position="16"/>
    </location>
</feature>
<name>A0ABS9G8P9_9PSED</name>
<evidence type="ECO:0000313" key="3">
    <source>
        <dbReference type="Proteomes" id="UP000814078"/>
    </source>
</evidence>
<dbReference type="Proteomes" id="UP000814078">
    <property type="component" value="Unassembled WGS sequence"/>
</dbReference>
<dbReference type="EMBL" id="WKCM01000028">
    <property type="protein sequence ID" value="MCF5319955.1"/>
    <property type="molecule type" value="Genomic_DNA"/>
</dbReference>
<keyword evidence="3" id="KW-1185">Reference proteome</keyword>
<comment type="caution">
    <text evidence="2">The sequence shown here is derived from an EMBL/GenBank/DDBJ whole genome shotgun (WGS) entry which is preliminary data.</text>
</comment>
<organism evidence="2 3">
    <name type="scientific">Pseudomonas simiae</name>
    <dbReference type="NCBI Taxonomy" id="321846"/>
    <lineage>
        <taxon>Bacteria</taxon>
        <taxon>Pseudomonadati</taxon>
        <taxon>Pseudomonadota</taxon>
        <taxon>Gammaproteobacteria</taxon>
        <taxon>Pseudomonadales</taxon>
        <taxon>Pseudomonadaceae</taxon>
        <taxon>Pseudomonas</taxon>
    </lineage>
</organism>
<protein>
    <submittedName>
        <fullName evidence="2">Uncharacterized protein</fullName>
    </submittedName>
</protein>
<gene>
    <name evidence="2" type="ORF">GIW13_16850</name>
</gene>
<evidence type="ECO:0000313" key="2">
    <source>
        <dbReference type="EMBL" id="MCF5319955.1"/>
    </source>
</evidence>
<accession>A0ABS9G8P9</accession>
<sequence length="105" mass="11810">MVNPNKGKAERIKKAFDNTSDSFESRHHSRQVFKHETLGTKVPFAAICNTHLKLPHIVRGESYTVTDDDRETFDLIVDAIADSNTPDLSDAMDKLALSRDFIPIP</sequence>
<reference evidence="2 3" key="1">
    <citation type="submission" date="2019-11" db="EMBL/GenBank/DDBJ databases">
        <title>Epiphytic Pseudomonas syringae from cherry orchards.</title>
        <authorList>
            <person name="Hulin M.T."/>
        </authorList>
    </citation>
    <scope>NUCLEOTIDE SEQUENCE [LARGE SCALE GENOMIC DNA]</scope>
    <source>
        <strain evidence="2 3">PA-5-11C</strain>
    </source>
</reference>
<proteinExistence type="predicted"/>